<keyword evidence="4" id="KW-1185">Reference proteome</keyword>
<evidence type="ECO:0000259" key="2">
    <source>
        <dbReference type="Pfam" id="PF02179"/>
    </source>
</evidence>
<dbReference type="AlphaFoldDB" id="A0A8K0GIQ6"/>
<reference evidence="3" key="1">
    <citation type="submission" date="2019-08" db="EMBL/GenBank/DDBJ databases">
        <title>The genome of the North American firefly Photinus pyralis.</title>
        <authorList>
            <consortium name="Photinus pyralis genome working group"/>
            <person name="Fallon T.R."/>
            <person name="Sander Lower S.E."/>
            <person name="Weng J.-K."/>
        </authorList>
    </citation>
    <scope>NUCLEOTIDE SEQUENCE</scope>
    <source>
        <strain evidence="3">TRF0915ILg1</strain>
        <tissue evidence="3">Whole body</tissue>
    </source>
</reference>
<organism evidence="3 4">
    <name type="scientific">Ignelater luminosus</name>
    <name type="common">Cucubano</name>
    <name type="synonym">Pyrophorus luminosus</name>
    <dbReference type="NCBI Taxonomy" id="2038154"/>
    <lineage>
        <taxon>Eukaryota</taxon>
        <taxon>Metazoa</taxon>
        <taxon>Ecdysozoa</taxon>
        <taxon>Arthropoda</taxon>
        <taxon>Hexapoda</taxon>
        <taxon>Insecta</taxon>
        <taxon>Pterygota</taxon>
        <taxon>Neoptera</taxon>
        <taxon>Endopterygota</taxon>
        <taxon>Coleoptera</taxon>
        <taxon>Polyphaga</taxon>
        <taxon>Elateriformia</taxon>
        <taxon>Elateroidea</taxon>
        <taxon>Elateridae</taxon>
        <taxon>Agrypninae</taxon>
        <taxon>Pyrophorini</taxon>
        <taxon>Ignelater</taxon>
    </lineage>
</organism>
<keyword evidence="1" id="KW-0472">Membrane</keyword>
<dbReference type="OrthoDB" id="10541888at2759"/>
<dbReference type="GO" id="GO:0051087">
    <property type="term" value="F:protein-folding chaperone binding"/>
    <property type="evidence" value="ECO:0007669"/>
    <property type="project" value="InterPro"/>
</dbReference>
<keyword evidence="1" id="KW-1133">Transmembrane helix</keyword>
<evidence type="ECO:0000256" key="1">
    <source>
        <dbReference type="SAM" id="Phobius"/>
    </source>
</evidence>
<dbReference type="Gene3D" id="1.20.58.120">
    <property type="entry name" value="BAG domain"/>
    <property type="match status" value="1"/>
</dbReference>
<dbReference type="InterPro" id="IPR036533">
    <property type="entry name" value="BAG_dom_sf"/>
</dbReference>
<feature type="transmembrane region" description="Helical" evidence="1">
    <location>
        <begin position="354"/>
        <end position="378"/>
    </location>
</feature>
<gene>
    <name evidence="3" type="ORF">ILUMI_00123</name>
</gene>
<keyword evidence="1" id="KW-0812">Transmembrane</keyword>
<proteinExistence type="predicted"/>
<sequence>MSNLTEENQSTSSSILRRKRRNFNYVESVSQHLNDSVTVSEEYVAESLRKINAILSEIVKVQEGIASFNGLSEESLEYLDMENILFDGLIELDRIHGGNSDELNQKKKEAIFIIQGQLRKLDKKLQDNLSKVHGEEKDSLLKNEQTKEDKAQNTNETAFISSSDTSSLETIEETEEISTTENISSSKMSQEQLNRGLADIRINRSIDNNIDRSNRIEKYLQEIGQKFQTYREASNFILENSRNQVRTENPYREYQKKVMSDCSTPLRIKTSSAREFISSDRIMQDYRRNTSTSDKKSTRETVAKEALSENIFSGLFKIFRECGNNLLSIFLPTVEMGNRLALKRIQVVLLQIRLLLIILILEIPLLTALVFFGLFLYMPDVVHYHV</sequence>
<name>A0A8K0GIQ6_IGNLU</name>
<dbReference type="Proteomes" id="UP000801492">
    <property type="component" value="Unassembled WGS sequence"/>
</dbReference>
<evidence type="ECO:0000313" key="3">
    <source>
        <dbReference type="EMBL" id="KAF2906060.1"/>
    </source>
</evidence>
<evidence type="ECO:0000313" key="4">
    <source>
        <dbReference type="Proteomes" id="UP000801492"/>
    </source>
</evidence>
<protein>
    <recommendedName>
        <fullName evidence="2">BAG domain-containing protein</fullName>
    </recommendedName>
</protein>
<feature type="domain" description="BAG" evidence="2">
    <location>
        <begin position="51"/>
        <end position="124"/>
    </location>
</feature>
<comment type="caution">
    <text evidence="3">The sequence shown here is derived from an EMBL/GenBank/DDBJ whole genome shotgun (WGS) entry which is preliminary data.</text>
</comment>
<dbReference type="EMBL" id="VTPC01000029">
    <property type="protein sequence ID" value="KAF2906060.1"/>
    <property type="molecule type" value="Genomic_DNA"/>
</dbReference>
<dbReference type="Pfam" id="PF02179">
    <property type="entry name" value="BAG"/>
    <property type="match status" value="1"/>
</dbReference>
<accession>A0A8K0GIQ6</accession>
<dbReference type="InterPro" id="IPR003103">
    <property type="entry name" value="BAG_domain"/>
</dbReference>
<dbReference type="SUPFAM" id="SSF63491">
    <property type="entry name" value="BAG domain"/>
    <property type="match status" value="1"/>
</dbReference>